<feature type="transmembrane region" description="Helical" evidence="1">
    <location>
        <begin position="171"/>
        <end position="194"/>
    </location>
</feature>
<dbReference type="InterPro" id="IPR010699">
    <property type="entry name" value="DUF1275"/>
</dbReference>
<comment type="caution">
    <text evidence="2">The sequence shown here is derived from an EMBL/GenBank/DDBJ whole genome shotgun (WGS) entry which is preliminary data.</text>
</comment>
<name>A0A3P3Q801_9FIRM</name>
<accession>A0A3P3Q801</accession>
<keyword evidence="1" id="KW-0812">Transmembrane</keyword>
<feature type="transmembrane region" description="Helical" evidence="1">
    <location>
        <begin position="86"/>
        <end position="106"/>
    </location>
</feature>
<gene>
    <name evidence="2" type="ORF">EHW90_06065</name>
</gene>
<keyword evidence="1" id="KW-0472">Membrane</keyword>
<evidence type="ECO:0000256" key="1">
    <source>
        <dbReference type="SAM" id="Phobius"/>
    </source>
</evidence>
<dbReference type="EMBL" id="RRCM01000001">
    <property type="protein sequence ID" value="RRJ16553.1"/>
    <property type="molecule type" value="Genomic_DNA"/>
</dbReference>
<dbReference type="PANTHER" id="PTHR37314">
    <property type="entry name" value="SLR0142 PROTEIN"/>
    <property type="match status" value="1"/>
</dbReference>
<dbReference type="PANTHER" id="PTHR37314:SF4">
    <property type="entry name" value="UPF0700 TRANSMEMBRANE PROTEIN YOAK"/>
    <property type="match status" value="1"/>
</dbReference>
<feature type="transmembrane region" description="Helical" evidence="1">
    <location>
        <begin position="112"/>
        <end position="133"/>
    </location>
</feature>
<dbReference type="Proteomes" id="UP000276982">
    <property type="component" value="Unassembled WGS sequence"/>
</dbReference>
<dbReference type="RefSeq" id="WP_124951997.1">
    <property type="nucleotide sequence ID" value="NZ_RRCM01000001.1"/>
</dbReference>
<reference evidence="2 3" key="1">
    <citation type="submission" date="2018-11" db="EMBL/GenBank/DDBJ databases">
        <title>Genome sequencing of Lachnoanaerobaculum orale DSM 24553T.</title>
        <authorList>
            <person name="Kook J.-K."/>
            <person name="Park S.-N."/>
            <person name="Lim Y.K."/>
        </authorList>
    </citation>
    <scope>NUCLEOTIDE SEQUENCE [LARGE SCALE GENOMIC DNA]</scope>
    <source>
        <strain evidence="2 3">DSM 24553</strain>
    </source>
</reference>
<keyword evidence="1" id="KW-1133">Transmembrane helix</keyword>
<protein>
    <submittedName>
        <fullName evidence="2">DUF1275 domain-containing protein</fullName>
    </submittedName>
</protein>
<feature type="transmembrane region" description="Helical" evidence="1">
    <location>
        <begin position="59"/>
        <end position="79"/>
    </location>
</feature>
<dbReference type="Pfam" id="PF06912">
    <property type="entry name" value="DUF1275"/>
    <property type="match status" value="1"/>
</dbReference>
<evidence type="ECO:0000313" key="2">
    <source>
        <dbReference type="EMBL" id="RRJ16553.1"/>
    </source>
</evidence>
<feature type="transmembrane region" description="Helical" evidence="1">
    <location>
        <begin position="12"/>
        <end position="33"/>
    </location>
</feature>
<feature type="transmembrane region" description="Helical" evidence="1">
    <location>
        <begin position="200"/>
        <end position="216"/>
    </location>
</feature>
<sequence length="228" mass="25826">MSQQQLLPQNTRFMAVLLGFIGGALDVFCHMHYDVLVATQTGNIILLIANVKSQNIYDFVLRCLSIVFFSTGFIVGIFIKDRRKTAYWRAYSLLPLLIITLLLPLFDFHKYISVSLIAFVTGIMMLTFSGSLIEDHPFTILMTSGNYRKMLMAIYRLIQGKGDTAEFKRQAINYGLIVISFISGGVISAAFTSIFQTKSVWLISTALTVMLIYYCYNIKKADIKYTDI</sequence>
<proteinExistence type="predicted"/>
<keyword evidence="3" id="KW-1185">Reference proteome</keyword>
<evidence type="ECO:0000313" key="3">
    <source>
        <dbReference type="Proteomes" id="UP000276982"/>
    </source>
</evidence>
<dbReference type="AlphaFoldDB" id="A0A3P3Q801"/>
<organism evidence="2 3">
    <name type="scientific">Lachnoanaerobaculum orale</name>
    <dbReference type="NCBI Taxonomy" id="979627"/>
    <lineage>
        <taxon>Bacteria</taxon>
        <taxon>Bacillati</taxon>
        <taxon>Bacillota</taxon>
        <taxon>Clostridia</taxon>
        <taxon>Lachnospirales</taxon>
        <taxon>Lachnospiraceae</taxon>
        <taxon>Lachnoanaerobaculum</taxon>
    </lineage>
</organism>